<dbReference type="GO" id="GO:0051082">
    <property type="term" value="F:unfolded protein binding"/>
    <property type="evidence" value="ECO:0007669"/>
    <property type="project" value="InterPro"/>
</dbReference>
<gene>
    <name evidence="4" type="ORF">DP923_08565</name>
</gene>
<dbReference type="SMART" id="SM00935">
    <property type="entry name" value="OmpH"/>
    <property type="match status" value="1"/>
</dbReference>
<accession>A0A364RGT8</accession>
<proteinExistence type="inferred from homology"/>
<dbReference type="InterPro" id="IPR024930">
    <property type="entry name" value="Skp_dom_sf"/>
</dbReference>
<dbReference type="EMBL" id="QMDV01000002">
    <property type="protein sequence ID" value="RAU83493.1"/>
    <property type="molecule type" value="Genomic_DNA"/>
</dbReference>
<comment type="caution">
    <text evidence="4">The sequence shown here is derived from an EMBL/GenBank/DDBJ whole genome shotgun (WGS) entry which is preliminary data.</text>
</comment>
<dbReference type="GO" id="GO:0005829">
    <property type="term" value="C:cytosol"/>
    <property type="evidence" value="ECO:0007669"/>
    <property type="project" value="TreeGrafter"/>
</dbReference>
<protein>
    <submittedName>
        <fullName evidence="4">OmpH family outer membrane protein</fullName>
    </submittedName>
</protein>
<dbReference type="Gene3D" id="3.30.910.20">
    <property type="entry name" value="Skp domain"/>
    <property type="match status" value="1"/>
</dbReference>
<evidence type="ECO:0000256" key="2">
    <source>
        <dbReference type="ARBA" id="ARBA00022729"/>
    </source>
</evidence>
<keyword evidence="2" id="KW-0732">Signal</keyword>
<comment type="similarity">
    <text evidence="1">Belongs to the Skp family.</text>
</comment>
<dbReference type="InterPro" id="IPR005632">
    <property type="entry name" value="Chaperone_Skp"/>
</dbReference>
<sequence>MVWGVALFALTTACSQEQKPGAKTTASTTTSSDGATTAAVPEIVYVNSDSLLANYEYFKEARTRLQGKSQKAEQDLRAKAEAFQKEVNRYQQSAQGMSAEQRASTEQRLGQKQQQLAALNQNAGNDIAAEESEEMKKIYDKVEDHLKAVSAEKGYKMVLTYSRGNSAILYSDASLDITEEVLTGLNEKYTADKAATPKATTEKKK</sequence>
<name>A0A364RGT8_9BACT</name>
<dbReference type="OrthoDB" id="1493259at2"/>
<evidence type="ECO:0000313" key="4">
    <source>
        <dbReference type="EMBL" id="RAU83493.1"/>
    </source>
</evidence>
<dbReference type="GO" id="GO:0050821">
    <property type="term" value="P:protein stabilization"/>
    <property type="evidence" value="ECO:0007669"/>
    <property type="project" value="TreeGrafter"/>
</dbReference>
<evidence type="ECO:0000256" key="1">
    <source>
        <dbReference type="ARBA" id="ARBA00009091"/>
    </source>
</evidence>
<dbReference type="Proteomes" id="UP000251692">
    <property type="component" value="Unassembled WGS sequence"/>
</dbReference>
<dbReference type="SUPFAM" id="SSF111384">
    <property type="entry name" value="OmpH-like"/>
    <property type="match status" value="1"/>
</dbReference>
<evidence type="ECO:0000256" key="3">
    <source>
        <dbReference type="SAM" id="Coils"/>
    </source>
</evidence>
<feature type="coiled-coil region" evidence="3">
    <location>
        <begin position="73"/>
        <end position="122"/>
    </location>
</feature>
<dbReference type="Pfam" id="PF03938">
    <property type="entry name" value="OmpH"/>
    <property type="match status" value="1"/>
</dbReference>
<dbReference type="AlphaFoldDB" id="A0A364RGT8"/>
<reference evidence="4 5" key="1">
    <citation type="submission" date="2018-06" db="EMBL/GenBank/DDBJ databases">
        <authorList>
            <person name="Liu Z.-W."/>
        </authorList>
    </citation>
    <scope>NUCLEOTIDE SEQUENCE [LARGE SCALE GENOMIC DNA]</scope>
    <source>
        <strain evidence="4 5">2b14</strain>
    </source>
</reference>
<organism evidence="4 5">
    <name type="scientific">Pontibacter arcticus</name>
    <dbReference type="NCBI Taxonomy" id="2080288"/>
    <lineage>
        <taxon>Bacteria</taxon>
        <taxon>Pseudomonadati</taxon>
        <taxon>Bacteroidota</taxon>
        <taxon>Cytophagia</taxon>
        <taxon>Cytophagales</taxon>
        <taxon>Hymenobacteraceae</taxon>
        <taxon>Pontibacter</taxon>
    </lineage>
</organism>
<evidence type="ECO:0000313" key="5">
    <source>
        <dbReference type="Proteomes" id="UP000251692"/>
    </source>
</evidence>
<dbReference type="PANTHER" id="PTHR35089:SF1">
    <property type="entry name" value="CHAPERONE PROTEIN SKP"/>
    <property type="match status" value="1"/>
</dbReference>
<dbReference type="PANTHER" id="PTHR35089">
    <property type="entry name" value="CHAPERONE PROTEIN SKP"/>
    <property type="match status" value="1"/>
</dbReference>
<keyword evidence="5" id="KW-1185">Reference proteome</keyword>
<keyword evidence="3" id="KW-0175">Coiled coil</keyword>
<reference evidence="4 5" key="2">
    <citation type="submission" date="2018-07" db="EMBL/GenBank/DDBJ databases">
        <title>Pontibacter sp. 2b14 genomic sequence and assembly.</title>
        <authorList>
            <person name="Du Z.-J."/>
        </authorList>
    </citation>
    <scope>NUCLEOTIDE SEQUENCE [LARGE SCALE GENOMIC DNA]</scope>
    <source>
        <strain evidence="4 5">2b14</strain>
    </source>
</reference>